<keyword evidence="8" id="KW-1185">Reference proteome</keyword>
<dbReference type="PANTHER" id="PTHR12301:SF8">
    <property type="entry name" value="STERILE ALPHA MOTIF DOMAIN-CONTAINING PROTEIN 5"/>
    <property type="match status" value="1"/>
</dbReference>
<comment type="subcellular location">
    <subcellularLocation>
        <location evidence="1">Cytoplasm</location>
    </subcellularLocation>
</comment>
<dbReference type="AlphaFoldDB" id="R7TJT5"/>
<dbReference type="GO" id="GO:0005737">
    <property type="term" value="C:cytoplasm"/>
    <property type="evidence" value="ECO:0007669"/>
    <property type="project" value="UniProtKB-SubCell"/>
</dbReference>
<evidence type="ECO:0000256" key="2">
    <source>
        <dbReference type="ARBA" id="ARBA00022490"/>
    </source>
</evidence>
<reference evidence="6 8" key="2">
    <citation type="journal article" date="2013" name="Nature">
        <title>Insights into bilaterian evolution from three spiralian genomes.</title>
        <authorList>
            <person name="Simakov O."/>
            <person name="Marletaz F."/>
            <person name="Cho S.J."/>
            <person name="Edsinger-Gonzales E."/>
            <person name="Havlak P."/>
            <person name="Hellsten U."/>
            <person name="Kuo D.H."/>
            <person name="Larsson T."/>
            <person name="Lv J."/>
            <person name="Arendt D."/>
            <person name="Savage R."/>
            <person name="Osoegawa K."/>
            <person name="de Jong P."/>
            <person name="Grimwood J."/>
            <person name="Chapman J.A."/>
            <person name="Shapiro H."/>
            <person name="Aerts A."/>
            <person name="Otillar R.P."/>
            <person name="Terry A.Y."/>
            <person name="Boore J.L."/>
            <person name="Grigoriev I.V."/>
            <person name="Lindberg D.R."/>
            <person name="Seaver E.C."/>
            <person name="Weisblat D.A."/>
            <person name="Putnam N.H."/>
            <person name="Rokhsar D.S."/>
        </authorList>
    </citation>
    <scope>NUCLEOTIDE SEQUENCE</scope>
    <source>
        <strain evidence="6 8">I ESC-2004</strain>
    </source>
</reference>
<dbReference type="SMART" id="SM00454">
    <property type="entry name" value="SAM"/>
    <property type="match status" value="1"/>
</dbReference>
<dbReference type="SUPFAM" id="SSF47769">
    <property type="entry name" value="SAM/Pointed domain"/>
    <property type="match status" value="1"/>
</dbReference>
<dbReference type="InterPro" id="IPR051725">
    <property type="entry name" value="SAM-SH3_domain_protein"/>
</dbReference>
<reference evidence="8" key="1">
    <citation type="submission" date="2012-12" db="EMBL/GenBank/DDBJ databases">
        <authorList>
            <person name="Hellsten U."/>
            <person name="Grimwood J."/>
            <person name="Chapman J.A."/>
            <person name="Shapiro H."/>
            <person name="Aerts A."/>
            <person name="Otillar R.P."/>
            <person name="Terry A.Y."/>
            <person name="Boore J.L."/>
            <person name="Simakov O."/>
            <person name="Marletaz F."/>
            <person name="Cho S.-J."/>
            <person name="Edsinger-Gonzales E."/>
            <person name="Havlak P."/>
            <person name="Kuo D.-H."/>
            <person name="Larsson T."/>
            <person name="Lv J."/>
            <person name="Arendt D."/>
            <person name="Savage R."/>
            <person name="Osoegawa K."/>
            <person name="de Jong P."/>
            <person name="Lindberg D.R."/>
            <person name="Seaver E.C."/>
            <person name="Weisblat D.A."/>
            <person name="Putnam N.H."/>
            <person name="Grigoriev I.V."/>
            <person name="Rokhsar D.S."/>
        </authorList>
    </citation>
    <scope>NUCLEOTIDE SEQUENCE</scope>
    <source>
        <strain evidence="8">I ESC-2004</strain>
    </source>
</reference>
<feature type="non-terminal residue" evidence="6">
    <location>
        <position position="1"/>
    </location>
</feature>
<dbReference type="EMBL" id="AMQN01002945">
    <property type="status" value="NOT_ANNOTATED_CDS"/>
    <property type="molecule type" value="Genomic_DNA"/>
</dbReference>
<dbReference type="Proteomes" id="UP000014760">
    <property type="component" value="Unassembled WGS sequence"/>
</dbReference>
<organism evidence="6">
    <name type="scientific">Capitella teleta</name>
    <name type="common">Polychaete worm</name>
    <dbReference type="NCBI Taxonomy" id="283909"/>
    <lineage>
        <taxon>Eukaryota</taxon>
        <taxon>Metazoa</taxon>
        <taxon>Spiralia</taxon>
        <taxon>Lophotrochozoa</taxon>
        <taxon>Annelida</taxon>
        <taxon>Polychaeta</taxon>
        <taxon>Sedentaria</taxon>
        <taxon>Scolecida</taxon>
        <taxon>Capitellidae</taxon>
        <taxon>Capitella</taxon>
    </lineage>
</organism>
<dbReference type="InterPro" id="IPR001660">
    <property type="entry name" value="SAM"/>
</dbReference>
<comment type="subunit">
    <text evidence="3">Interacts promiscuously (via SAM domain) with EPHA5, EPHA6, EPHA7, EPHA8, EPHB1, EPHB2, EPHB3 and EPHB4 (via SAM domain) (in vitro).</text>
</comment>
<dbReference type="HOGENOM" id="CLU_187290_0_0_1"/>
<dbReference type="OrthoDB" id="1919336at2759"/>
<gene>
    <name evidence="6" type="ORF">CAPTEDRAFT_29507</name>
</gene>
<feature type="non-terminal residue" evidence="6">
    <location>
        <position position="80"/>
    </location>
</feature>
<dbReference type="Gene3D" id="1.10.150.50">
    <property type="entry name" value="Transcription Factor, Ets-1"/>
    <property type="match status" value="1"/>
</dbReference>
<feature type="domain" description="SAM" evidence="5">
    <location>
        <begin position="1"/>
        <end position="62"/>
    </location>
</feature>
<proteinExistence type="predicted"/>
<evidence type="ECO:0000313" key="8">
    <source>
        <dbReference type="Proteomes" id="UP000014760"/>
    </source>
</evidence>
<keyword evidence="2" id="KW-0963">Cytoplasm</keyword>
<dbReference type="InterPro" id="IPR013761">
    <property type="entry name" value="SAM/pointed_sf"/>
</dbReference>
<protein>
    <recommendedName>
        <fullName evidence="4">Sterile alpha motif domain-containing protein 5</fullName>
    </recommendedName>
</protein>
<sequence length="80" mass="9248">NIVEDWLRSLNLVRYYQDFIDNGYDDLEVCKQIGHPDLDAIGVKNFAHRQIVLNAVTKLREQGGAHVYFTLENPDDEVDD</sequence>
<dbReference type="OMA" id="YDEMSVC"/>
<evidence type="ECO:0000313" key="7">
    <source>
        <dbReference type="EnsemblMetazoa" id="CapteP29507"/>
    </source>
</evidence>
<evidence type="ECO:0000256" key="3">
    <source>
        <dbReference type="ARBA" id="ARBA00065890"/>
    </source>
</evidence>
<evidence type="ECO:0000259" key="5">
    <source>
        <dbReference type="PROSITE" id="PS50105"/>
    </source>
</evidence>
<dbReference type="PANTHER" id="PTHR12301">
    <property type="entry name" value="SAM-DOMAIN, SH3 AND NUCLEAR LOCALIZATION SIGNALS PROTEIN RELATED"/>
    <property type="match status" value="1"/>
</dbReference>
<name>R7TJT5_CAPTE</name>
<dbReference type="PROSITE" id="PS50105">
    <property type="entry name" value="SAM_DOMAIN"/>
    <property type="match status" value="1"/>
</dbReference>
<evidence type="ECO:0000256" key="1">
    <source>
        <dbReference type="ARBA" id="ARBA00004496"/>
    </source>
</evidence>
<dbReference type="Pfam" id="PF07647">
    <property type="entry name" value="SAM_2"/>
    <property type="match status" value="1"/>
</dbReference>
<accession>R7TJT5</accession>
<evidence type="ECO:0000256" key="4">
    <source>
        <dbReference type="ARBA" id="ARBA00073398"/>
    </source>
</evidence>
<dbReference type="EMBL" id="KB310543">
    <property type="protein sequence ID" value="ELT91355.1"/>
    <property type="molecule type" value="Genomic_DNA"/>
</dbReference>
<reference evidence="7" key="3">
    <citation type="submission" date="2015-06" db="UniProtKB">
        <authorList>
            <consortium name="EnsemblMetazoa"/>
        </authorList>
    </citation>
    <scope>IDENTIFICATION</scope>
</reference>
<evidence type="ECO:0000313" key="6">
    <source>
        <dbReference type="EMBL" id="ELT91355.1"/>
    </source>
</evidence>
<dbReference type="FunFam" id="1.10.150.50:FF:000055">
    <property type="entry name" value="Sterile alpha motif domain containing 5"/>
    <property type="match status" value="1"/>
</dbReference>
<dbReference type="EnsemblMetazoa" id="CapteT29507">
    <property type="protein sequence ID" value="CapteP29507"/>
    <property type="gene ID" value="CapteG29507"/>
</dbReference>
<dbReference type="STRING" id="283909.R7TJT5"/>